<keyword evidence="3" id="KW-1185">Reference proteome</keyword>
<feature type="compositionally biased region" description="Low complexity" evidence="1">
    <location>
        <begin position="208"/>
        <end position="242"/>
    </location>
</feature>
<feature type="region of interest" description="Disordered" evidence="1">
    <location>
        <begin position="273"/>
        <end position="316"/>
    </location>
</feature>
<proteinExistence type="predicted"/>
<feature type="compositionally biased region" description="Pro residues" evidence="1">
    <location>
        <begin position="52"/>
        <end position="65"/>
    </location>
</feature>
<name>A0AAF0ILH0_9EURO</name>
<gene>
    <name evidence="2" type="ORF">PRK78_007505</name>
</gene>
<evidence type="ECO:0000313" key="3">
    <source>
        <dbReference type="Proteomes" id="UP001219355"/>
    </source>
</evidence>
<dbReference type="AlphaFoldDB" id="A0AAF0ILH0"/>
<feature type="compositionally biased region" description="Polar residues" evidence="1">
    <location>
        <begin position="273"/>
        <end position="283"/>
    </location>
</feature>
<evidence type="ECO:0000313" key="2">
    <source>
        <dbReference type="EMBL" id="WEW62005.1"/>
    </source>
</evidence>
<feature type="region of interest" description="Disordered" evidence="1">
    <location>
        <begin position="199"/>
        <end position="242"/>
    </location>
</feature>
<protein>
    <submittedName>
        <fullName evidence="2">Uncharacterized protein</fullName>
    </submittedName>
</protein>
<feature type="compositionally biased region" description="Low complexity" evidence="1">
    <location>
        <begin position="76"/>
        <end position="99"/>
    </location>
</feature>
<reference evidence="2" key="1">
    <citation type="submission" date="2023-03" db="EMBL/GenBank/DDBJ databases">
        <title>Emydomyces testavorans Genome Sequence.</title>
        <authorList>
            <person name="Hoyer L."/>
        </authorList>
    </citation>
    <scope>NUCLEOTIDE SEQUENCE</scope>
    <source>
        <strain evidence="2">16-2883</strain>
    </source>
</reference>
<sequence length="429" mass="45975">MNQPSMPYHHQQQPPPPPQHQQQHQQHPFAHPLTAVSNPPGYPIIPHQPQHIPHPAPGQPMPFYPNPSLYSQESAPLQIHPQQPLQQQHHQHQQPQQHQQHPHPHQQPQHPFPHVVGAVPPHVGAGGAMMMSPTPLPRHASANLPHHAVFSQQAFSHPGVPPVLGQTSLPQTPHNNSTFAQPQAMTTTASASRALFTTPSRPTQLHGQMQMQTPTPSQLQSSPSPHAPQATETTQATQAAAAAAREKARVTILLEINSALLQEVVNLQTAGKTAASNQAVNPQTSMTSDPSTASTTDPLSSQFQSTGSHTAKPAVKSSQEYVDCMRRLQANLAYLATVADRAKKSGVPAPVAPAIMTPPPNIPSLSAAYVQLNELFPGAAKIAAQASQPPQQPRQMPVQNMPQFMSQVTQPMHVPEGMVAPGNAGAMAG</sequence>
<organism evidence="2 3">
    <name type="scientific">Emydomyces testavorans</name>
    <dbReference type="NCBI Taxonomy" id="2070801"/>
    <lineage>
        <taxon>Eukaryota</taxon>
        <taxon>Fungi</taxon>
        <taxon>Dikarya</taxon>
        <taxon>Ascomycota</taxon>
        <taxon>Pezizomycotina</taxon>
        <taxon>Eurotiomycetes</taxon>
        <taxon>Eurotiomycetidae</taxon>
        <taxon>Onygenales</taxon>
        <taxon>Nannizziopsiaceae</taxon>
        <taxon>Emydomyces</taxon>
    </lineage>
</organism>
<dbReference type="Proteomes" id="UP001219355">
    <property type="component" value="Chromosome 5"/>
</dbReference>
<feature type="region of interest" description="Disordered" evidence="1">
    <location>
        <begin position="1"/>
        <end position="113"/>
    </location>
</feature>
<accession>A0AAF0ILH0</accession>
<feature type="compositionally biased region" description="Low complexity" evidence="1">
    <location>
        <begin position="284"/>
        <end position="301"/>
    </location>
</feature>
<dbReference type="EMBL" id="CP120631">
    <property type="protein sequence ID" value="WEW62005.1"/>
    <property type="molecule type" value="Genomic_DNA"/>
</dbReference>
<evidence type="ECO:0000256" key="1">
    <source>
        <dbReference type="SAM" id="MobiDB-lite"/>
    </source>
</evidence>